<evidence type="ECO:0000313" key="3">
    <source>
        <dbReference type="Proteomes" id="UP000481153"/>
    </source>
</evidence>
<evidence type="ECO:0000313" key="2">
    <source>
        <dbReference type="EMBL" id="KAF0735920.1"/>
    </source>
</evidence>
<keyword evidence="1" id="KW-0175">Coiled coil</keyword>
<accession>A0A6G0X7F5</accession>
<feature type="coiled-coil region" evidence="1">
    <location>
        <begin position="85"/>
        <end position="112"/>
    </location>
</feature>
<protein>
    <recommendedName>
        <fullName evidence="4">START domain-containing protein</fullName>
    </recommendedName>
</protein>
<dbReference type="EMBL" id="VJMJ01000092">
    <property type="protein sequence ID" value="KAF0735920.1"/>
    <property type="molecule type" value="Genomic_DNA"/>
</dbReference>
<dbReference type="VEuPathDB" id="FungiDB:AeMF1_012693"/>
<name>A0A6G0X7F5_9STRA</name>
<organism evidence="2 3">
    <name type="scientific">Aphanomyces euteiches</name>
    <dbReference type="NCBI Taxonomy" id="100861"/>
    <lineage>
        <taxon>Eukaryota</taxon>
        <taxon>Sar</taxon>
        <taxon>Stramenopiles</taxon>
        <taxon>Oomycota</taxon>
        <taxon>Saprolegniomycetes</taxon>
        <taxon>Saprolegniales</taxon>
        <taxon>Verrucalvaceae</taxon>
        <taxon>Aphanomyces</taxon>
    </lineage>
</organism>
<evidence type="ECO:0000256" key="1">
    <source>
        <dbReference type="SAM" id="Coils"/>
    </source>
</evidence>
<sequence>MADEEWDVMRDLHFLFASDEQLHDELVYMCDLLSDSTSDELPDDILAELKVNDAKPNIAGDKKKRRVRVKLTPENTSIGRQKREIYELRHQVDLLKERMVEVSQEVAQHKNTSEWEKIARDEFFEKNKSMRENEKLRAAVHEHATFIDEMKHILRKKPRLMLTTDLSSDAWQSCKLAAHASLRSAAIHAIADRQYARMQSKFIQAGVLNATDDILRANWFPQPDGNVLVEYTYHVPLAAPFHLIGEAIWKHFSSEKTYTEETSDTVEAIDALDDFTLYRTFRRVRVEDGWTVHSNIVYKYHVEEERKVVVWRSVLEDELLPHMARGNVHDESGWIQVTPLTPTTSRITLLLHVTADTVHDSKPSTVDELVETSRIIFDNFSFVQQPDEPGTFPGAPVKTAFKPNEMSFAKRTFVTRAKQMELNLNRVINEVVRKYKVGRISIETKEPNSN</sequence>
<proteinExistence type="predicted"/>
<gene>
    <name evidence="2" type="ORF">Ae201684_007704</name>
</gene>
<dbReference type="AlphaFoldDB" id="A0A6G0X7F5"/>
<comment type="caution">
    <text evidence="2">The sequence shown here is derived from an EMBL/GenBank/DDBJ whole genome shotgun (WGS) entry which is preliminary data.</text>
</comment>
<reference evidence="2 3" key="1">
    <citation type="submission" date="2019-07" db="EMBL/GenBank/DDBJ databases">
        <title>Genomics analysis of Aphanomyces spp. identifies a new class of oomycete effector associated with host adaptation.</title>
        <authorList>
            <person name="Gaulin E."/>
        </authorList>
    </citation>
    <scope>NUCLEOTIDE SEQUENCE [LARGE SCALE GENOMIC DNA]</scope>
    <source>
        <strain evidence="2 3">ATCC 201684</strain>
    </source>
</reference>
<dbReference type="Proteomes" id="UP000481153">
    <property type="component" value="Unassembled WGS sequence"/>
</dbReference>
<evidence type="ECO:0008006" key="4">
    <source>
        <dbReference type="Google" id="ProtNLM"/>
    </source>
</evidence>
<keyword evidence="3" id="KW-1185">Reference proteome</keyword>